<keyword evidence="1" id="KW-0547">Nucleotide-binding</keyword>
<dbReference type="PRINTS" id="PR00449">
    <property type="entry name" value="RASTRNSFRMNG"/>
</dbReference>
<dbReference type="PROSITE" id="PS51419">
    <property type="entry name" value="RAB"/>
    <property type="match status" value="1"/>
</dbReference>
<dbReference type="PROSITE" id="PS51421">
    <property type="entry name" value="RAS"/>
    <property type="match status" value="1"/>
</dbReference>
<dbReference type="PANTHER" id="PTHR47978">
    <property type="match status" value="1"/>
</dbReference>
<dbReference type="SMART" id="SM00175">
    <property type="entry name" value="RAB"/>
    <property type="match status" value="1"/>
</dbReference>
<keyword evidence="3" id="KW-1185">Reference proteome</keyword>
<protein>
    <submittedName>
        <fullName evidence="2">Ras- protein Rab-24</fullName>
    </submittedName>
</protein>
<organism evidence="2 3">
    <name type="scientific">Tritrichomonas musculus</name>
    <dbReference type="NCBI Taxonomy" id="1915356"/>
    <lineage>
        <taxon>Eukaryota</taxon>
        <taxon>Metamonada</taxon>
        <taxon>Parabasalia</taxon>
        <taxon>Tritrichomonadida</taxon>
        <taxon>Tritrichomonadidae</taxon>
        <taxon>Tritrichomonas</taxon>
    </lineage>
</organism>
<dbReference type="EMBL" id="JAPFFF010000033">
    <property type="protein sequence ID" value="KAK8844234.1"/>
    <property type="molecule type" value="Genomic_DNA"/>
</dbReference>
<proteinExistence type="predicted"/>
<sequence>MCVLLWDVAGDKRYEGLIEMNLRNLNWAAVFFNLNKRESFDRCNFFLDSVRDASSHAPLVLIGNRCDLEHKIDEKDIIELAKEYNAKYFEVSVKNGHNFEKAFDYLIAEVFDFVVDEKNRLLNLISSDK</sequence>
<evidence type="ECO:0000313" key="2">
    <source>
        <dbReference type="EMBL" id="KAK8844234.1"/>
    </source>
</evidence>
<comment type="caution">
    <text evidence="2">The sequence shown here is derived from an EMBL/GenBank/DDBJ whole genome shotgun (WGS) entry which is preliminary data.</text>
</comment>
<dbReference type="InterPro" id="IPR001806">
    <property type="entry name" value="Small_GTPase"/>
</dbReference>
<dbReference type="Gene3D" id="3.40.50.300">
    <property type="entry name" value="P-loop containing nucleotide triphosphate hydrolases"/>
    <property type="match status" value="1"/>
</dbReference>
<evidence type="ECO:0000256" key="1">
    <source>
        <dbReference type="ARBA" id="ARBA00022741"/>
    </source>
</evidence>
<dbReference type="Pfam" id="PF00071">
    <property type="entry name" value="Ras"/>
    <property type="match status" value="1"/>
</dbReference>
<name>A0ABR2HCY2_9EUKA</name>
<dbReference type="SMART" id="SM00173">
    <property type="entry name" value="RAS"/>
    <property type="match status" value="1"/>
</dbReference>
<dbReference type="Proteomes" id="UP001470230">
    <property type="component" value="Unassembled WGS sequence"/>
</dbReference>
<reference evidence="2 3" key="1">
    <citation type="submission" date="2024-04" db="EMBL/GenBank/DDBJ databases">
        <title>Tritrichomonas musculus Genome.</title>
        <authorList>
            <person name="Alves-Ferreira E."/>
            <person name="Grigg M."/>
            <person name="Lorenzi H."/>
            <person name="Galac M."/>
        </authorList>
    </citation>
    <scope>NUCLEOTIDE SEQUENCE [LARGE SCALE GENOMIC DNA]</scope>
    <source>
        <strain evidence="2 3">EAF2021</strain>
    </source>
</reference>
<dbReference type="InterPro" id="IPR027417">
    <property type="entry name" value="P-loop_NTPase"/>
</dbReference>
<dbReference type="SUPFAM" id="SSF52540">
    <property type="entry name" value="P-loop containing nucleoside triphosphate hydrolases"/>
    <property type="match status" value="1"/>
</dbReference>
<gene>
    <name evidence="2" type="ORF">M9Y10_024444</name>
</gene>
<evidence type="ECO:0000313" key="3">
    <source>
        <dbReference type="Proteomes" id="UP001470230"/>
    </source>
</evidence>
<accession>A0ABR2HCY2</accession>